<dbReference type="AlphaFoldDB" id="A0AAV4TCW0"/>
<comment type="caution">
    <text evidence="1">The sequence shown here is derived from an EMBL/GenBank/DDBJ whole genome shotgun (WGS) entry which is preliminary data.</text>
</comment>
<evidence type="ECO:0000313" key="2">
    <source>
        <dbReference type="Proteomes" id="UP001054945"/>
    </source>
</evidence>
<reference evidence="1 2" key="1">
    <citation type="submission" date="2021-06" db="EMBL/GenBank/DDBJ databases">
        <title>Caerostris extrusa draft genome.</title>
        <authorList>
            <person name="Kono N."/>
            <person name="Arakawa K."/>
        </authorList>
    </citation>
    <scope>NUCLEOTIDE SEQUENCE [LARGE SCALE GENOMIC DNA]</scope>
</reference>
<name>A0AAV4TCW0_CAEEX</name>
<protein>
    <submittedName>
        <fullName evidence="1">Uncharacterized protein</fullName>
    </submittedName>
</protein>
<gene>
    <name evidence="1" type="ORF">CEXT_411751</name>
</gene>
<sequence length="110" mass="12854">MNRVDIPLYRSSRYLHNIIGILKWSVMTSEGHVEQSLKRRIGIVTKRRKDVFFCKKEIDPRRSQSRPFSSPHWHPLEDFGQCVFGVTASHYVIAGSNLESLQNPRMSQRL</sequence>
<dbReference type="Proteomes" id="UP001054945">
    <property type="component" value="Unassembled WGS sequence"/>
</dbReference>
<evidence type="ECO:0000313" key="1">
    <source>
        <dbReference type="EMBL" id="GIY42722.1"/>
    </source>
</evidence>
<dbReference type="EMBL" id="BPLR01010887">
    <property type="protein sequence ID" value="GIY42722.1"/>
    <property type="molecule type" value="Genomic_DNA"/>
</dbReference>
<keyword evidence="2" id="KW-1185">Reference proteome</keyword>
<accession>A0AAV4TCW0</accession>
<proteinExistence type="predicted"/>
<organism evidence="1 2">
    <name type="scientific">Caerostris extrusa</name>
    <name type="common">Bark spider</name>
    <name type="synonym">Caerostris bankana</name>
    <dbReference type="NCBI Taxonomy" id="172846"/>
    <lineage>
        <taxon>Eukaryota</taxon>
        <taxon>Metazoa</taxon>
        <taxon>Ecdysozoa</taxon>
        <taxon>Arthropoda</taxon>
        <taxon>Chelicerata</taxon>
        <taxon>Arachnida</taxon>
        <taxon>Araneae</taxon>
        <taxon>Araneomorphae</taxon>
        <taxon>Entelegynae</taxon>
        <taxon>Araneoidea</taxon>
        <taxon>Araneidae</taxon>
        <taxon>Caerostris</taxon>
    </lineage>
</organism>